<reference evidence="1 2" key="1">
    <citation type="journal article" date="2019" name="PLoS Biol.">
        <title>Sex chromosomes control vertical transmission of feminizing Wolbachia symbionts in an isopod.</title>
        <authorList>
            <person name="Becking T."/>
            <person name="Chebbi M.A."/>
            <person name="Giraud I."/>
            <person name="Moumen B."/>
            <person name="Laverre T."/>
            <person name="Caubet Y."/>
            <person name="Peccoud J."/>
            <person name="Gilbert C."/>
            <person name="Cordaux R."/>
        </authorList>
    </citation>
    <scope>NUCLEOTIDE SEQUENCE [LARGE SCALE GENOMIC DNA]</scope>
    <source>
        <strain evidence="1">ANa2</strain>
        <tissue evidence="1">Whole body excluding digestive tract and cuticle</tissue>
    </source>
</reference>
<accession>A0A5N5SMA1</accession>
<dbReference type="OrthoDB" id="432528at2759"/>
<dbReference type="AlphaFoldDB" id="A0A5N5SMA1"/>
<dbReference type="InterPro" id="IPR052637">
    <property type="entry name" value="KLHDC3-like"/>
</dbReference>
<proteinExistence type="predicted"/>
<dbReference type="EMBL" id="SEYY01022969">
    <property type="protein sequence ID" value="KAB7495163.1"/>
    <property type="molecule type" value="Genomic_DNA"/>
</dbReference>
<evidence type="ECO:0000313" key="1">
    <source>
        <dbReference type="EMBL" id="KAB7495163.1"/>
    </source>
</evidence>
<dbReference type="InterPro" id="IPR011043">
    <property type="entry name" value="Gal_Oxase/kelch_b-propeller"/>
</dbReference>
<sequence length="342" mass="38788">MYWTVGIEGGPKRVNHAAATIGDKVFSFGGYCNDLDYLEIDDIDVYVLDTVILRWKRCKCTGKKNSIPFQRYGHTVVAYKNKIYLWGGRNEVRACNRLYCFDPDTCVWTTPKVNGTIPVARDGHSACVINGVMYVFAGYLDIPGIYTQEICALNFDTFTWEHISTREPKPIYRDFHTATAYNGLMYVWGGREVASGWHETDIDGEYGSQMYVFNPVTREWRFIEAYGDIPIGRRSHSASENSNMDKIKSLGSISSTKKTTGFLFIPDPSADSSDVVSSGDPDGRLVDHSDLYVLDFEPSLKTLTIMAVLKNNLDTSILPWDLRCTLKYMTQPNKIFWTNQNI</sequence>
<organism evidence="1 2">
    <name type="scientific">Armadillidium nasatum</name>
    <dbReference type="NCBI Taxonomy" id="96803"/>
    <lineage>
        <taxon>Eukaryota</taxon>
        <taxon>Metazoa</taxon>
        <taxon>Ecdysozoa</taxon>
        <taxon>Arthropoda</taxon>
        <taxon>Crustacea</taxon>
        <taxon>Multicrustacea</taxon>
        <taxon>Malacostraca</taxon>
        <taxon>Eumalacostraca</taxon>
        <taxon>Peracarida</taxon>
        <taxon>Isopoda</taxon>
        <taxon>Oniscidea</taxon>
        <taxon>Crinocheta</taxon>
        <taxon>Armadillidiidae</taxon>
        <taxon>Armadillidium</taxon>
    </lineage>
</organism>
<name>A0A5N5SMA1_9CRUS</name>
<dbReference type="GO" id="GO:0003682">
    <property type="term" value="F:chromatin binding"/>
    <property type="evidence" value="ECO:0007669"/>
    <property type="project" value="InterPro"/>
</dbReference>
<gene>
    <name evidence="1" type="primary">KLHDC3</name>
    <name evidence="1" type="ORF">Anas_07458</name>
</gene>
<comment type="caution">
    <text evidence="1">The sequence shown here is derived from an EMBL/GenBank/DDBJ whole genome shotgun (WGS) entry which is preliminary data.</text>
</comment>
<dbReference type="Pfam" id="PF24681">
    <property type="entry name" value="Kelch_KLHDC2_KLHL20_DRC7"/>
    <property type="match status" value="1"/>
</dbReference>
<dbReference type="Gene3D" id="2.120.10.80">
    <property type="entry name" value="Kelch-type beta propeller"/>
    <property type="match status" value="1"/>
</dbReference>
<dbReference type="SUPFAM" id="SSF50965">
    <property type="entry name" value="Galactose oxidase, central domain"/>
    <property type="match status" value="1"/>
</dbReference>
<dbReference type="PANTHER" id="PTHR46461">
    <property type="entry name" value="KELCH DOMAIN-CONTAINING PROTEIN 3"/>
    <property type="match status" value="1"/>
</dbReference>
<dbReference type="PANTHER" id="PTHR46461:SF1">
    <property type="entry name" value="KELCH DOMAIN-CONTAINING PROTEIN 3"/>
    <property type="match status" value="1"/>
</dbReference>
<keyword evidence="2" id="KW-1185">Reference proteome</keyword>
<dbReference type="InterPro" id="IPR015915">
    <property type="entry name" value="Kelch-typ_b-propeller"/>
</dbReference>
<dbReference type="GO" id="GO:0005737">
    <property type="term" value="C:cytoplasm"/>
    <property type="evidence" value="ECO:0007669"/>
    <property type="project" value="TreeGrafter"/>
</dbReference>
<protein>
    <submittedName>
        <fullName evidence="1">Kelch domain-containing protein 3</fullName>
    </submittedName>
</protein>
<dbReference type="Proteomes" id="UP000326759">
    <property type="component" value="Unassembled WGS sequence"/>
</dbReference>
<evidence type="ECO:0000313" key="2">
    <source>
        <dbReference type="Proteomes" id="UP000326759"/>
    </source>
</evidence>